<protein>
    <recommendedName>
        <fullName evidence="4">Transmembrane protein</fullName>
    </recommendedName>
</protein>
<feature type="transmembrane region" description="Helical" evidence="1">
    <location>
        <begin position="60"/>
        <end position="85"/>
    </location>
</feature>
<keyword evidence="1" id="KW-0472">Membrane</keyword>
<proteinExistence type="predicted"/>
<gene>
    <name evidence="2" type="ORF">DFR69_110211</name>
</gene>
<keyword evidence="1" id="KW-0812">Transmembrane</keyword>
<dbReference type="Proteomes" id="UP000246410">
    <property type="component" value="Unassembled WGS sequence"/>
</dbReference>
<comment type="caution">
    <text evidence="2">The sequence shown here is derived from an EMBL/GenBank/DDBJ whole genome shotgun (WGS) entry which is preliminary data.</text>
</comment>
<dbReference type="AlphaFoldDB" id="A0A317NAJ7"/>
<evidence type="ECO:0008006" key="4">
    <source>
        <dbReference type="Google" id="ProtNLM"/>
    </source>
</evidence>
<dbReference type="EMBL" id="QGTL01000010">
    <property type="protein sequence ID" value="PWV71727.1"/>
    <property type="molecule type" value="Genomic_DNA"/>
</dbReference>
<evidence type="ECO:0000313" key="3">
    <source>
        <dbReference type="Proteomes" id="UP000246410"/>
    </source>
</evidence>
<name>A0A317NAJ7_9NOCA</name>
<evidence type="ECO:0000313" key="2">
    <source>
        <dbReference type="EMBL" id="PWV71727.1"/>
    </source>
</evidence>
<dbReference type="RefSeq" id="WP_110040110.1">
    <property type="nucleotide sequence ID" value="NZ_QGTL01000010.1"/>
</dbReference>
<keyword evidence="1" id="KW-1133">Transmembrane helix</keyword>
<accession>A0A317NAJ7</accession>
<feature type="transmembrane region" description="Helical" evidence="1">
    <location>
        <begin position="97"/>
        <end position="116"/>
    </location>
</feature>
<organism evidence="2 3">
    <name type="scientific">Nocardia neocaledoniensis</name>
    <dbReference type="NCBI Taxonomy" id="236511"/>
    <lineage>
        <taxon>Bacteria</taxon>
        <taxon>Bacillati</taxon>
        <taxon>Actinomycetota</taxon>
        <taxon>Actinomycetes</taxon>
        <taxon>Mycobacteriales</taxon>
        <taxon>Nocardiaceae</taxon>
        <taxon>Nocardia</taxon>
    </lineage>
</organism>
<feature type="transmembrane region" description="Helical" evidence="1">
    <location>
        <begin position="21"/>
        <end position="40"/>
    </location>
</feature>
<sequence>MVDDVEKRWTNGRAGRQAARYLVAVVVAAALVAATTAIWAGGRSACADAPTTLCDGPAKAAVLLAPAVILLLGGLGAFVRTYLAWRRGQSWPLWQGAGWFLFLLMTVYLGVGAGAAA</sequence>
<reference evidence="2 3" key="1">
    <citation type="submission" date="2018-05" db="EMBL/GenBank/DDBJ databases">
        <title>Genomic Encyclopedia of Type Strains, Phase IV (KMG-IV): sequencing the most valuable type-strain genomes for metagenomic binning, comparative biology and taxonomic classification.</title>
        <authorList>
            <person name="Goeker M."/>
        </authorList>
    </citation>
    <scope>NUCLEOTIDE SEQUENCE [LARGE SCALE GENOMIC DNA]</scope>
    <source>
        <strain evidence="2 3">DSM 44717</strain>
    </source>
</reference>
<evidence type="ECO:0000256" key="1">
    <source>
        <dbReference type="SAM" id="Phobius"/>
    </source>
</evidence>
<keyword evidence="3" id="KW-1185">Reference proteome</keyword>